<dbReference type="Proteomes" id="UP000054538">
    <property type="component" value="Unassembled WGS sequence"/>
</dbReference>
<reference evidence="2" key="2">
    <citation type="submission" date="2015-01" db="EMBL/GenBank/DDBJ databases">
        <title>Evolutionary Origins and Diversification of the Mycorrhizal Mutualists.</title>
        <authorList>
            <consortium name="DOE Joint Genome Institute"/>
            <consortium name="Mycorrhizal Genomics Consortium"/>
            <person name="Kohler A."/>
            <person name="Kuo A."/>
            <person name="Nagy L.G."/>
            <person name="Floudas D."/>
            <person name="Copeland A."/>
            <person name="Barry K.W."/>
            <person name="Cichocki N."/>
            <person name="Veneault-Fourrey C."/>
            <person name="LaButti K."/>
            <person name="Lindquist E.A."/>
            <person name="Lipzen A."/>
            <person name="Lundell T."/>
            <person name="Morin E."/>
            <person name="Murat C."/>
            <person name="Riley R."/>
            <person name="Ohm R."/>
            <person name="Sun H."/>
            <person name="Tunlid A."/>
            <person name="Henrissat B."/>
            <person name="Grigoriev I.V."/>
            <person name="Hibbett D.S."/>
            <person name="Martin F."/>
        </authorList>
    </citation>
    <scope>NUCLEOTIDE SEQUENCE [LARGE SCALE GENOMIC DNA]</scope>
    <source>
        <strain evidence="2">Ve08.2h10</strain>
    </source>
</reference>
<dbReference type="STRING" id="930991.A0A0D0DJJ7"/>
<proteinExistence type="predicted"/>
<protein>
    <submittedName>
        <fullName evidence="1">Uncharacterized protein</fullName>
    </submittedName>
</protein>
<accession>A0A0D0DJJ7</accession>
<sequence length="162" mass="18157">MLLHYDLQRHSGQVYLPSQQDKGSLTKYRVIPPVEWSTTQSVAVQPIPPRNNAQDLFYKGKTFTTVDGDTARIDGHVILQIDEANPTEPSIKKITEILICADGQVASHILITCLDFLPELHPELHVPRIKLSESEQKVIVTPNICFLSMVISPTDVSFKNIL</sequence>
<evidence type="ECO:0000313" key="1">
    <source>
        <dbReference type="EMBL" id="KIK81804.1"/>
    </source>
</evidence>
<evidence type="ECO:0000313" key="2">
    <source>
        <dbReference type="Proteomes" id="UP000054538"/>
    </source>
</evidence>
<dbReference type="EMBL" id="KN825729">
    <property type="protein sequence ID" value="KIK81804.1"/>
    <property type="molecule type" value="Genomic_DNA"/>
</dbReference>
<name>A0A0D0DJJ7_9AGAM</name>
<keyword evidence="2" id="KW-1185">Reference proteome</keyword>
<organism evidence="1 2">
    <name type="scientific">Paxillus rubicundulus Ve08.2h10</name>
    <dbReference type="NCBI Taxonomy" id="930991"/>
    <lineage>
        <taxon>Eukaryota</taxon>
        <taxon>Fungi</taxon>
        <taxon>Dikarya</taxon>
        <taxon>Basidiomycota</taxon>
        <taxon>Agaricomycotina</taxon>
        <taxon>Agaricomycetes</taxon>
        <taxon>Agaricomycetidae</taxon>
        <taxon>Boletales</taxon>
        <taxon>Paxilineae</taxon>
        <taxon>Paxillaceae</taxon>
        <taxon>Paxillus</taxon>
    </lineage>
</organism>
<reference evidence="1 2" key="1">
    <citation type="submission" date="2014-04" db="EMBL/GenBank/DDBJ databases">
        <authorList>
            <consortium name="DOE Joint Genome Institute"/>
            <person name="Kuo A."/>
            <person name="Kohler A."/>
            <person name="Jargeat P."/>
            <person name="Nagy L.G."/>
            <person name="Floudas D."/>
            <person name="Copeland A."/>
            <person name="Barry K.W."/>
            <person name="Cichocki N."/>
            <person name="Veneault-Fourrey C."/>
            <person name="LaButti K."/>
            <person name="Lindquist E.A."/>
            <person name="Lipzen A."/>
            <person name="Lundell T."/>
            <person name="Morin E."/>
            <person name="Murat C."/>
            <person name="Sun H."/>
            <person name="Tunlid A."/>
            <person name="Henrissat B."/>
            <person name="Grigoriev I.V."/>
            <person name="Hibbett D.S."/>
            <person name="Martin F."/>
            <person name="Nordberg H.P."/>
            <person name="Cantor M.N."/>
            <person name="Hua S.X."/>
        </authorList>
    </citation>
    <scope>NUCLEOTIDE SEQUENCE [LARGE SCALE GENOMIC DNA]</scope>
    <source>
        <strain evidence="1 2">Ve08.2h10</strain>
    </source>
</reference>
<dbReference type="InParanoid" id="A0A0D0DJJ7"/>
<dbReference type="AlphaFoldDB" id="A0A0D0DJJ7"/>
<dbReference type="HOGENOM" id="CLU_138694_0_0_1"/>
<gene>
    <name evidence="1" type="ORF">PAXRUDRAFT_155229</name>
</gene>
<dbReference type="OrthoDB" id="10348817at2759"/>